<dbReference type="EMBL" id="VYYT01000124">
    <property type="protein sequence ID" value="KAK2766470.1"/>
    <property type="molecule type" value="Genomic_DNA"/>
</dbReference>
<evidence type="ECO:0000313" key="3">
    <source>
        <dbReference type="Proteomes" id="UP001281614"/>
    </source>
</evidence>
<evidence type="ECO:0000256" key="1">
    <source>
        <dbReference type="SAM" id="MobiDB-lite"/>
    </source>
</evidence>
<accession>A0AAE0D6T8</accession>
<organism evidence="2 3">
    <name type="scientific">Colletotrichum kahawae</name>
    <name type="common">Coffee berry disease fungus</name>
    <dbReference type="NCBI Taxonomy" id="34407"/>
    <lineage>
        <taxon>Eukaryota</taxon>
        <taxon>Fungi</taxon>
        <taxon>Dikarya</taxon>
        <taxon>Ascomycota</taxon>
        <taxon>Pezizomycotina</taxon>
        <taxon>Sordariomycetes</taxon>
        <taxon>Hypocreomycetidae</taxon>
        <taxon>Glomerellales</taxon>
        <taxon>Glomerellaceae</taxon>
        <taxon>Colletotrichum</taxon>
        <taxon>Colletotrichum gloeosporioides species complex</taxon>
    </lineage>
</organism>
<sequence length="123" mass="13557">MTTPAMGGMPESWHSHRHPTMLEKDKNKPILEVELSIEPSSTRLRRLLGRPNMEGRGSRREGGRYRNLVLAHYSVEPMVQAASVTVSARCNDSVKTGCFPSTILSSPKPSEVCDAVCSATLEF</sequence>
<keyword evidence="3" id="KW-1185">Reference proteome</keyword>
<feature type="region of interest" description="Disordered" evidence="1">
    <location>
        <begin position="1"/>
        <end position="27"/>
    </location>
</feature>
<comment type="caution">
    <text evidence="2">The sequence shown here is derived from an EMBL/GenBank/DDBJ whole genome shotgun (WGS) entry which is preliminary data.</text>
</comment>
<dbReference type="Proteomes" id="UP001281614">
    <property type="component" value="Unassembled WGS sequence"/>
</dbReference>
<reference evidence="2" key="1">
    <citation type="submission" date="2023-02" db="EMBL/GenBank/DDBJ databases">
        <title>Colletotrichum kahawae CIFC_Que2 genome sequencing and assembly.</title>
        <authorList>
            <person name="Baroncelli R."/>
        </authorList>
    </citation>
    <scope>NUCLEOTIDE SEQUENCE</scope>
    <source>
        <strain evidence="2">CIFC_Que2</strain>
    </source>
</reference>
<proteinExistence type="predicted"/>
<dbReference type="AlphaFoldDB" id="A0AAE0D6T8"/>
<evidence type="ECO:0000313" key="2">
    <source>
        <dbReference type="EMBL" id="KAK2766470.1"/>
    </source>
</evidence>
<protein>
    <submittedName>
        <fullName evidence="2">Uncharacterized protein</fullName>
    </submittedName>
</protein>
<name>A0AAE0D6T8_COLKA</name>
<gene>
    <name evidence="2" type="ORF">CKAH01_04753</name>
</gene>